<keyword evidence="3" id="KW-0813">Transport</keyword>
<dbReference type="AlphaFoldDB" id="A0A0P6WST5"/>
<dbReference type="Gene3D" id="1.20.1530.20">
    <property type="match status" value="1"/>
</dbReference>
<dbReference type="OrthoDB" id="9793589at2"/>
<keyword evidence="5 11" id="KW-0812">Transmembrane</keyword>
<evidence type="ECO:0000313" key="14">
    <source>
        <dbReference type="Proteomes" id="UP000050417"/>
    </source>
</evidence>
<evidence type="ECO:0000313" key="13">
    <source>
        <dbReference type="EMBL" id="KPL69992.1"/>
    </source>
</evidence>
<comment type="caution">
    <text evidence="13">The sequence shown here is derived from an EMBL/GenBank/DDBJ whole genome shotgun (WGS) entry which is preliminary data.</text>
</comment>
<dbReference type="PANTHER" id="PTHR43562:SF3">
    <property type="entry name" value="SODIUM ION_PROTON EXCHANGER (EUROFUNG)"/>
    <property type="match status" value="1"/>
</dbReference>
<dbReference type="STRING" id="1134406.ADN00_18145"/>
<organism evidence="13 14">
    <name type="scientific">Ornatilinea apprima</name>
    <dbReference type="NCBI Taxonomy" id="1134406"/>
    <lineage>
        <taxon>Bacteria</taxon>
        <taxon>Bacillati</taxon>
        <taxon>Chloroflexota</taxon>
        <taxon>Anaerolineae</taxon>
        <taxon>Anaerolineales</taxon>
        <taxon>Anaerolineaceae</taxon>
        <taxon>Ornatilinea</taxon>
    </lineage>
</organism>
<protein>
    <recommendedName>
        <fullName evidence="12">Cation/H+ exchanger transmembrane domain-containing protein</fullName>
    </recommendedName>
</protein>
<feature type="transmembrane region" description="Helical" evidence="11">
    <location>
        <begin position="360"/>
        <end position="380"/>
    </location>
</feature>
<dbReference type="GO" id="GO:0015297">
    <property type="term" value="F:antiporter activity"/>
    <property type="evidence" value="ECO:0007669"/>
    <property type="project" value="UniProtKB-KW"/>
</dbReference>
<dbReference type="RefSeq" id="WP_075064461.1">
    <property type="nucleotide sequence ID" value="NZ_LGCL01000045.1"/>
</dbReference>
<sequence length="416" mass="45361">MEIFLLFTVLALVVITFGYFINKYLKMPWMFTAVLFGMILSSFGLFTDVMKSQEFLFLSKIGMFFFLFTIGLDLDLSQIRKLGGYIIAGNVLLTLTEGLLIASLLYFVFPVFVSHSILVALLCGIAFGTVGEVILLAILKEFGLEKTRFGQLALGIGVFDDIFEILVLSIIIALPAFSVSASQGEAWNRAIGIVISLAAIIGATILLSKVGKLVQKQVMKVQGNSFVLPFMIFMVFFAFLYFGTLGFENLGVVAAIFAGISVNHLFPEKVVEQYKKPIFFVGNMFLGPFFFLSIGGSMSFSALLSYPLLILAIMAISVLARTLVSYLLFRKLLGSRLSVVMGIGLTAKFSTSVISENLLFTSGMIAQPLYSALMAAFILLKPIIIGGFSKGLAITKEAHTEFRGASSEAIPAAFKD</sequence>
<evidence type="ECO:0000256" key="8">
    <source>
        <dbReference type="ARBA" id="ARBA00023065"/>
    </source>
</evidence>
<reference evidence="13 14" key="1">
    <citation type="submission" date="2015-07" db="EMBL/GenBank/DDBJ databases">
        <title>Genome sequence of Ornatilinea apprima DSM 23815.</title>
        <authorList>
            <person name="Hemp J."/>
            <person name="Ward L.M."/>
            <person name="Pace L.A."/>
            <person name="Fischer W.W."/>
        </authorList>
    </citation>
    <scope>NUCLEOTIDE SEQUENCE [LARGE SCALE GENOMIC DNA]</scope>
    <source>
        <strain evidence="13 14">P3M-1</strain>
    </source>
</reference>
<evidence type="ECO:0000256" key="3">
    <source>
        <dbReference type="ARBA" id="ARBA00022448"/>
    </source>
</evidence>
<dbReference type="GO" id="GO:0006814">
    <property type="term" value="P:sodium ion transport"/>
    <property type="evidence" value="ECO:0007669"/>
    <property type="project" value="UniProtKB-KW"/>
</dbReference>
<evidence type="ECO:0000256" key="1">
    <source>
        <dbReference type="ARBA" id="ARBA00004141"/>
    </source>
</evidence>
<dbReference type="GO" id="GO:0016020">
    <property type="term" value="C:membrane"/>
    <property type="evidence" value="ECO:0007669"/>
    <property type="project" value="UniProtKB-SubCell"/>
</dbReference>
<evidence type="ECO:0000256" key="11">
    <source>
        <dbReference type="SAM" id="Phobius"/>
    </source>
</evidence>
<feature type="transmembrane region" description="Helical" evidence="11">
    <location>
        <begin position="6"/>
        <end position="22"/>
    </location>
</feature>
<keyword evidence="14" id="KW-1185">Reference proteome</keyword>
<evidence type="ECO:0000256" key="9">
    <source>
        <dbReference type="ARBA" id="ARBA00023136"/>
    </source>
</evidence>
<dbReference type="InterPro" id="IPR006153">
    <property type="entry name" value="Cation/H_exchanger_TM"/>
</dbReference>
<keyword evidence="4" id="KW-0050">Antiport</keyword>
<comment type="similarity">
    <text evidence="2">Belongs to the monovalent cation:proton antiporter 2 (CPA2) transporter (TC 2.A.37) family.</text>
</comment>
<feature type="transmembrane region" description="Helical" evidence="11">
    <location>
        <begin position="86"/>
        <end position="109"/>
    </location>
</feature>
<evidence type="ECO:0000256" key="10">
    <source>
        <dbReference type="ARBA" id="ARBA00023201"/>
    </source>
</evidence>
<feature type="domain" description="Cation/H+ exchanger transmembrane" evidence="12">
    <location>
        <begin position="13"/>
        <end position="386"/>
    </location>
</feature>
<feature type="transmembrane region" description="Helical" evidence="11">
    <location>
        <begin position="151"/>
        <end position="174"/>
    </location>
</feature>
<evidence type="ECO:0000259" key="12">
    <source>
        <dbReference type="Pfam" id="PF00999"/>
    </source>
</evidence>
<dbReference type="GO" id="GO:1902600">
    <property type="term" value="P:proton transmembrane transport"/>
    <property type="evidence" value="ECO:0007669"/>
    <property type="project" value="InterPro"/>
</dbReference>
<keyword evidence="6 11" id="KW-1133">Transmembrane helix</keyword>
<feature type="transmembrane region" description="Helical" evidence="11">
    <location>
        <begin position="336"/>
        <end position="354"/>
    </location>
</feature>
<feature type="transmembrane region" description="Helical" evidence="11">
    <location>
        <begin position="278"/>
        <end position="300"/>
    </location>
</feature>
<feature type="transmembrane region" description="Helical" evidence="11">
    <location>
        <begin position="226"/>
        <end position="244"/>
    </location>
</feature>
<dbReference type="InterPro" id="IPR038770">
    <property type="entry name" value="Na+/solute_symporter_sf"/>
</dbReference>
<keyword evidence="8" id="KW-0406">Ion transport</keyword>
<keyword evidence="7" id="KW-0915">Sodium</keyword>
<dbReference type="PANTHER" id="PTHR43562">
    <property type="entry name" value="NAPA-TYPE SODIUM/HYDROGEN ANTIPORTER"/>
    <property type="match status" value="1"/>
</dbReference>
<comment type="subcellular location">
    <subcellularLocation>
        <location evidence="1">Membrane</location>
        <topology evidence="1">Multi-pass membrane protein</topology>
    </subcellularLocation>
</comment>
<feature type="transmembrane region" description="Helical" evidence="11">
    <location>
        <begin position="306"/>
        <end position="329"/>
    </location>
</feature>
<gene>
    <name evidence="13" type="ORF">ADN00_18145</name>
</gene>
<keyword evidence="10" id="KW-0739">Sodium transport</keyword>
<feature type="transmembrane region" description="Helical" evidence="11">
    <location>
        <begin position="186"/>
        <end position="206"/>
    </location>
</feature>
<evidence type="ECO:0000256" key="4">
    <source>
        <dbReference type="ARBA" id="ARBA00022449"/>
    </source>
</evidence>
<evidence type="ECO:0000256" key="2">
    <source>
        <dbReference type="ARBA" id="ARBA00005551"/>
    </source>
</evidence>
<feature type="transmembrane region" description="Helical" evidence="11">
    <location>
        <begin position="55"/>
        <end position="74"/>
    </location>
</feature>
<feature type="transmembrane region" description="Helical" evidence="11">
    <location>
        <begin position="250"/>
        <end position="266"/>
    </location>
</feature>
<proteinExistence type="inferred from homology"/>
<dbReference type="Pfam" id="PF00999">
    <property type="entry name" value="Na_H_Exchanger"/>
    <property type="match status" value="1"/>
</dbReference>
<accession>A0A0P6WST5</accession>
<name>A0A0P6WST5_9CHLR</name>
<dbReference type="EMBL" id="LGCL01000045">
    <property type="protein sequence ID" value="KPL69992.1"/>
    <property type="molecule type" value="Genomic_DNA"/>
</dbReference>
<evidence type="ECO:0000256" key="5">
    <source>
        <dbReference type="ARBA" id="ARBA00022692"/>
    </source>
</evidence>
<feature type="transmembrane region" description="Helical" evidence="11">
    <location>
        <begin position="115"/>
        <end position="139"/>
    </location>
</feature>
<evidence type="ECO:0000256" key="6">
    <source>
        <dbReference type="ARBA" id="ARBA00022989"/>
    </source>
</evidence>
<feature type="transmembrane region" description="Helical" evidence="11">
    <location>
        <begin position="29"/>
        <end position="49"/>
    </location>
</feature>
<keyword evidence="9 11" id="KW-0472">Membrane</keyword>
<evidence type="ECO:0000256" key="7">
    <source>
        <dbReference type="ARBA" id="ARBA00023053"/>
    </source>
</evidence>
<dbReference type="Proteomes" id="UP000050417">
    <property type="component" value="Unassembled WGS sequence"/>
</dbReference>